<sequence length="62" mass="6520">MRVGNNTFVIVSVRMPMKAMSPVATMASSSLGSTRSEAGCATGVWALEDDVEESERTQLGIG</sequence>
<dbReference type="EMBL" id="RYUT01000010">
    <property type="protein sequence ID" value="RYQ28803.1"/>
    <property type="molecule type" value="Genomic_DNA"/>
</dbReference>
<comment type="caution">
    <text evidence="1">The sequence shown here is derived from an EMBL/GenBank/DDBJ whole genome shotgun (WGS) entry which is preliminary data.</text>
</comment>
<dbReference type="AlphaFoldDB" id="A0A4Q5AHX0"/>
<accession>A0A4Q5AHX0</accession>
<protein>
    <submittedName>
        <fullName evidence="1">Uncharacterized protein</fullName>
    </submittedName>
</protein>
<reference evidence="1 2" key="1">
    <citation type="submission" date="2018-12" db="EMBL/GenBank/DDBJ databases">
        <title>Unveiling genomic diversity among members of the Bifidobacterium pseudolongum species, a widely distributed gut commensal of the animal kingdom.</title>
        <authorList>
            <person name="Lugli G.A."/>
            <person name="Duranti S."/>
            <person name="Albert K."/>
            <person name="Mancabelli L."/>
            <person name="Napoli S."/>
            <person name="Viappiani A."/>
            <person name="Anzalone R."/>
            <person name="Longhi G."/>
            <person name="Milani C."/>
            <person name="Turroni F."/>
            <person name="Alessandri G."/>
            <person name="Sela D.A."/>
            <person name="Van Sinderen D."/>
            <person name="Ventura M."/>
        </authorList>
    </citation>
    <scope>NUCLEOTIDE SEQUENCE [LARGE SCALE GENOMIC DNA]</scope>
    <source>
        <strain evidence="1 2">2017B</strain>
    </source>
</reference>
<name>A0A4Q5AHX0_9BIFI</name>
<evidence type="ECO:0000313" key="2">
    <source>
        <dbReference type="Proteomes" id="UP000291920"/>
    </source>
</evidence>
<proteinExistence type="predicted"/>
<evidence type="ECO:0000313" key="1">
    <source>
        <dbReference type="EMBL" id="RYQ28803.1"/>
    </source>
</evidence>
<dbReference type="Proteomes" id="UP000291920">
    <property type="component" value="Unassembled WGS sequence"/>
</dbReference>
<gene>
    <name evidence="1" type="ORF">PG2017B_1887</name>
</gene>
<organism evidence="1 2">
    <name type="scientific">Bifidobacterium pseudolongum subsp. globosum</name>
    <dbReference type="NCBI Taxonomy" id="1690"/>
    <lineage>
        <taxon>Bacteria</taxon>
        <taxon>Bacillati</taxon>
        <taxon>Actinomycetota</taxon>
        <taxon>Actinomycetes</taxon>
        <taxon>Bifidobacteriales</taxon>
        <taxon>Bifidobacteriaceae</taxon>
        <taxon>Bifidobacterium</taxon>
    </lineage>
</organism>